<keyword evidence="2" id="KW-1185">Reference proteome</keyword>
<evidence type="ECO:0000313" key="2">
    <source>
        <dbReference type="Proteomes" id="UP000184420"/>
    </source>
</evidence>
<evidence type="ECO:0000313" key="1">
    <source>
        <dbReference type="EMBL" id="SHK78991.1"/>
    </source>
</evidence>
<dbReference type="STRING" id="1419482.SAMN05444266_101150"/>
<dbReference type="AlphaFoldDB" id="A0A1M6VC87"/>
<name>A0A1M6VC87_9BACT</name>
<dbReference type="Proteomes" id="UP000184420">
    <property type="component" value="Unassembled WGS sequence"/>
</dbReference>
<protein>
    <submittedName>
        <fullName evidence="1">Uncharacterized protein</fullName>
    </submittedName>
</protein>
<gene>
    <name evidence="1" type="ORF">SAMN05444266_101150</name>
</gene>
<sequence length="195" mass="22023">MKPIMMVGLALITLWGCQQKQQQKQETQEVKETPVAAAPATLLDSLTLGYVTNVPNAADSKMLMLYDKTPEQYRQDSLLYYTAVKQFFAADSSMLDQLMAFEGDTTKCCWIAAPSPYSAYSAIWFLDLNKSNGAKLLMHAYIMRACGGPEVIPNASATTEVLLDMLDMKKMVKWVQEHRKLSREEMCKVYKKEVI</sequence>
<proteinExistence type="predicted"/>
<dbReference type="EMBL" id="FRBL01000001">
    <property type="protein sequence ID" value="SHK78991.1"/>
    <property type="molecule type" value="Genomic_DNA"/>
</dbReference>
<accession>A0A1M6VC87</accession>
<organism evidence="1 2">
    <name type="scientific">Chitinophaga jiangningensis</name>
    <dbReference type="NCBI Taxonomy" id="1419482"/>
    <lineage>
        <taxon>Bacteria</taxon>
        <taxon>Pseudomonadati</taxon>
        <taxon>Bacteroidota</taxon>
        <taxon>Chitinophagia</taxon>
        <taxon>Chitinophagales</taxon>
        <taxon>Chitinophagaceae</taxon>
        <taxon>Chitinophaga</taxon>
    </lineage>
</organism>
<reference evidence="1 2" key="1">
    <citation type="submission" date="2016-11" db="EMBL/GenBank/DDBJ databases">
        <authorList>
            <person name="Jaros S."/>
            <person name="Januszkiewicz K."/>
            <person name="Wedrychowicz H."/>
        </authorList>
    </citation>
    <scope>NUCLEOTIDE SEQUENCE [LARGE SCALE GENOMIC DNA]</scope>
    <source>
        <strain evidence="1 2">DSM 27406</strain>
    </source>
</reference>